<evidence type="ECO:0008006" key="9">
    <source>
        <dbReference type="Google" id="ProtNLM"/>
    </source>
</evidence>
<protein>
    <recommendedName>
        <fullName evidence="9">Gustatory receptor</fullName>
    </recommendedName>
</protein>
<gene>
    <name evidence="7" type="ORF">AFUS01_LOCUS28639</name>
</gene>
<dbReference type="Pfam" id="PF08395">
    <property type="entry name" value="7tm_7"/>
    <property type="match status" value="1"/>
</dbReference>
<evidence type="ECO:0000256" key="3">
    <source>
        <dbReference type="ARBA" id="ARBA00022692"/>
    </source>
</evidence>
<evidence type="ECO:0000313" key="7">
    <source>
        <dbReference type="EMBL" id="CAG7818113.1"/>
    </source>
</evidence>
<keyword evidence="5 6" id="KW-0472">Membrane</keyword>
<dbReference type="InterPro" id="IPR013604">
    <property type="entry name" value="7TM_chemorcpt"/>
</dbReference>
<keyword evidence="2" id="KW-1003">Cell membrane</keyword>
<reference evidence="7" key="1">
    <citation type="submission" date="2021-06" db="EMBL/GenBank/DDBJ databases">
        <authorList>
            <person name="Hodson N. C."/>
            <person name="Mongue J. A."/>
            <person name="Jaron S. K."/>
        </authorList>
    </citation>
    <scope>NUCLEOTIDE SEQUENCE</scope>
</reference>
<name>A0A8J2PDX9_9HEXA</name>
<evidence type="ECO:0000256" key="1">
    <source>
        <dbReference type="ARBA" id="ARBA00004651"/>
    </source>
</evidence>
<feature type="transmembrane region" description="Helical" evidence="6">
    <location>
        <begin position="361"/>
        <end position="379"/>
    </location>
</feature>
<evidence type="ECO:0000256" key="5">
    <source>
        <dbReference type="ARBA" id="ARBA00023136"/>
    </source>
</evidence>
<accession>A0A8J2PDX9</accession>
<feature type="transmembrane region" description="Helical" evidence="6">
    <location>
        <begin position="151"/>
        <end position="174"/>
    </location>
</feature>
<dbReference type="Proteomes" id="UP000708208">
    <property type="component" value="Unassembled WGS sequence"/>
</dbReference>
<comment type="caution">
    <text evidence="7">The sequence shown here is derived from an EMBL/GenBank/DDBJ whole genome shotgun (WGS) entry which is preliminary data.</text>
</comment>
<feature type="transmembrane region" description="Helical" evidence="6">
    <location>
        <begin position="331"/>
        <end position="349"/>
    </location>
</feature>
<evidence type="ECO:0000313" key="8">
    <source>
        <dbReference type="Proteomes" id="UP000708208"/>
    </source>
</evidence>
<feature type="transmembrane region" description="Helical" evidence="6">
    <location>
        <begin position="221"/>
        <end position="243"/>
    </location>
</feature>
<sequence>MSFMKAPKTKGTMGKPKYVAPHNNKIAEEFWSILTWLKFLGNCPIVKQKRGHKNIDVHTHNVVADVEIGLKKVQEDEVNFGIYTKITFEAIWHVILNAVFITMGVLFTINVVFANKFFTESLYMYVDFPKFIQPQNQSLCLEGYNVNQIKFLKIVFVKIANTCFELLVFLEFAFSLGSAKSFAKFLNNWGIFMKKFEKEFCRLHFDAVFMITVHIRRFKKILFIIYAIVSVLLFIPFNFSNIYQRKWDNMTFTVVSFLQFIPRSLMEDLKALVSYKTLEVSYLEVGNTISARAEKEGLNIQASTIKGWGDLIEIIRNQSNLLQETQSSAQLSLIGISTILSTIYIFLAVNYKAIDEDGKTFFLLLVLGILIFSLVRLYFKIVAAEKITMQEEALCLILANINIGNDFAGIPAQLQVSRILTRIQQKPIKISFSNYVTLNKKLLLSVLGQILTYLIVLMQILSSIGGQCTNVI</sequence>
<feature type="transmembrane region" description="Helical" evidence="6">
    <location>
        <begin position="442"/>
        <end position="461"/>
    </location>
</feature>
<dbReference type="GO" id="GO:0050909">
    <property type="term" value="P:sensory perception of taste"/>
    <property type="evidence" value="ECO:0007669"/>
    <property type="project" value="InterPro"/>
</dbReference>
<keyword evidence="8" id="KW-1185">Reference proteome</keyword>
<dbReference type="GO" id="GO:0005886">
    <property type="term" value="C:plasma membrane"/>
    <property type="evidence" value="ECO:0007669"/>
    <property type="project" value="UniProtKB-SubCell"/>
</dbReference>
<feature type="transmembrane region" description="Helical" evidence="6">
    <location>
        <begin position="90"/>
        <end position="114"/>
    </location>
</feature>
<keyword evidence="4 6" id="KW-1133">Transmembrane helix</keyword>
<evidence type="ECO:0000256" key="4">
    <source>
        <dbReference type="ARBA" id="ARBA00022989"/>
    </source>
</evidence>
<evidence type="ECO:0000256" key="2">
    <source>
        <dbReference type="ARBA" id="ARBA00022475"/>
    </source>
</evidence>
<dbReference type="EMBL" id="CAJVCH010411683">
    <property type="protein sequence ID" value="CAG7818113.1"/>
    <property type="molecule type" value="Genomic_DNA"/>
</dbReference>
<comment type="subcellular location">
    <subcellularLocation>
        <location evidence="1">Cell membrane</location>
        <topology evidence="1">Multi-pass membrane protein</topology>
    </subcellularLocation>
</comment>
<organism evidence="7 8">
    <name type="scientific">Allacma fusca</name>
    <dbReference type="NCBI Taxonomy" id="39272"/>
    <lineage>
        <taxon>Eukaryota</taxon>
        <taxon>Metazoa</taxon>
        <taxon>Ecdysozoa</taxon>
        <taxon>Arthropoda</taxon>
        <taxon>Hexapoda</taxon>
        <taxon>Collembola</taxon>
        <taxon>Symphypleona</taxon>
        <taxon>Sminthuridae</taxon>
        <taxon>Allacma</taxon>
    </lineage>
</organism>
<keyword evidence="3 6" id="KW-0812">Transmembrane</keyword>
<dbReference type="AlphaFoldDB" id="A0A8J2PDX9"/>
<evidence type="ECO:0000256" key="6">
    <source>
        <dbReference type="SAM" id="Phobius"/>
    </source>
</evidence>
<proteinExistence type="predicted"/>